<comment type="caution">
    <text evidence="9">The sequence shown here is derived from an EMBL/GenBank/DDBJ whole genome shotgun (WGS) entry which is preliminary data.</text>
</comment>
<dbReference type="SUPFAM" id="SSF55021">
    <property type="entry name" value="ACT-like"/>
    <property type="match status" value="1"/>
</dbReference>
<dbReference type="Gene3D" id="3.30.460.10">
    <property type="entry name" value="Beta Polymerase, domain 2"/>
    <property type="match status" value="1"/>
</dbReference>
<dbReference type="CDD" id="cd00077">
    <property type="entry name" value="HDc"/>
    <property type="match status" value="1"/>
</dbReference>
<keyword evidence="10" id="KW-1185">Reference proteome</keyword>
<dbReference type="SMART" id="SM00471">
    <property type="entry name" value="HDc"/>
    <property type="match status" value="1"/>
</dbReference>
<evidence type="ECO:0000256" key="1">
    <source>
        <dbReference type="ARBA" id="ARBA00022801"/>
    </source>
</evidence>
<sequence length="700" mass="79216">MYLFAGLKEQLETYLEPDQVEQIQQAYVVARDAHSGQLRSSGDPYITHPVAVARILSEYHFDPQTIMAALLHDVIEDCDVTKEDLAQQFGDQVAELVEGVSKLTQIKFRTRAEAQAENFRKMMMAMVQDIRVILIKLADRLHNMRTLGSLKPKKRRRVANETLEIYAPIALRLGMYGIRGELEDLGFSAQYPMRYRVLKESVRKARGNRKEIVNTIIDSIQQRLEADVLHARVVGRQKDLFSIYRKMKEKRASLTDVMDVYGFRVICDNEDTCYRILGFLHSLYIPIPGRFKDYIAIPKANGYQSLHTTLKGPHGLHIEVQIRTESMEQMAENGVAAHWLYKSNNDSNPAELKAREWMKSLMELQSRAGDSMEFIENVKIDLFPDEVFVFTPNGSIVVLPHGATPVDFAYAIHTDVGNSCIACKINRQIMPLSTPLSNGSTVEVITAPGAKPNPSWLSFVITGKARANIRHFLKHLRHDDALNLGERLLVQALGERSLDEFDDELKQKVATNTRHKNFEEVLVEIGLGRLAAIVIAHRLLPKEESAVESESADQKPLAIRGTEGLLVSYAKCCHPIPYEPIVAFVSAGRGIIIHRAGCKNVAKHQTDEHKFMPVQWEEGIQGEFVVELRVVVFNDRGILAKVTSVIADAEANIINIDIDQQDGVTNALNFTMTVRDRLHMANIIRKVRKHKFVSRIHRHK</sequence>
<dbReference type="InterPro" id="IPR004095">
    <property type="entry name" value="TGS"/>
</dbReference>
<comment type="similarity">
    <text evidence="5">Belongs to the relA/spoT family.</text>
</comment>
<feature type="domain" description="HD" evidence="7">
    <location>
        <begin position="45"/>
        <end position="144"/>
    </location>
</feature>
<dbReference type="InterPro" id="IPR004811">
    <property type="entry name" value="RelA/Spo_fam"/>
</dbReference>
<gene>
    <name evidence="9" type="ORF">C8D97_11720</name>
</gene>
<name>A0A316F7R4_9GAMM</name>
<dbReference type="NCBIfam" id="TIGR00691">
    <property type="entry name" value="spoT_relA"/>
    <property type="match status" value="1"/>
</dbReference>
<dbReference type="GO" id="GO:0005886">
    <property type="term" value="C:plasma membrane"/>
    <property type="evidence" value="ECO:0007669"/>
    <property type="project" value="TreeGrafter"/>
</dbReference>
<dbReference type="PANTHER" id="PTHR21262:SF36">
    <property type="entry name" value="BIFUNCTIONAL (P)PPGPP SYNTHASE_HYDROLASE SPOT"/>
    <property type="match status" value="1"/>
</dbReference>
<dbReference type="InterPro" id="IPR012675">
    <property type="entry name" value="Beta-grasp_dom_sf"/>
</dbReference>
<dbReference type="GO" id="GO:0008893">
    <property type="term" value="F:guanosine-3',5'-bis(diphosphate) 3'-diphosphatase activity"/>
    <property type="evidence" value="ECO:0007669"/>
    <property type="project" value="UniProtKB-EC"/>
</dbReference>
<feature type="domain" description="TGS" evidence="8">
    <location>
        <begin position="385"/>
        <end position="446"/>
    </location>
</feature>
<dbReference type="InterPro" id="IPR006674">
    <property type="entry name" value="HD_domain"/>
</dbReference>
<dbReference type="GO" id="GO:0015949">
    <property type="term" value="P:nucleobase-containing small molecule interconversion"/>
    <property type="evidence" value="ECO:0007669"/>
    <property type="project" value="UniProtKB-ARBA"/>
</dbReference>
<comment type="catalytic activity">
    <reaction evidence="4">
        <text>guanosine 3',5'-bis(diphosphate) + H2O = GDP + diphosphate + H(+)</text>
        <dbReference type="Rhea" id="RHEA:14253"/>
        <dbReference type="ChEBI" id="CHEBI:15377"/>
        <dbReference type="ChEBI" id="CHEBI:15378"/>
        <dbReference type="ChEBI" id="CHEBI:33019"/>
        <dbReference type="ChEBI" id="CHEBI:58189"/>
        <dbReference type="ChEBI" id="CHEBI:77828"/>
        <dbReference type="EC" id="3.1.7.2"/>
    </reaction>
</comment>
<dbReference type="InterPro" id="IPR003607">
    <property type="entry name" value="HD/PDEase_dom"/>
</dbReference>
<dbReference type="GO" id="GO:0042594">
    <property type="term" value="P:response to starvation"/>
    <property type="evidence" value="ECO:0007669"/>
    <property type="project" value="TreeGrafter"/>
</dbReference>
<dbReference type="InterPro" id="IPR033655">
    <property type="entry name" value="TGS_RelA/SpoT"/>
</dbReference>
<comment type="pathway">
    <text evidence="2">Purine metabolism; ppGpp biosynthesis; ppGpp from GDP: step 1/1.</text>
</comment>
<dbReference type="GO" id="GO:0008728">
    <property type="term" value="F:GTP diphosphokinase activity"/>
    <property type="evidence" value="ECO:0007669"/>
    <property type="project" value="TreeGrafter"/>
</dbReference>
<dbReference type="InterPro" id="IPR012676">
    <property type="entry name" value="TGS-like"/>
</dbReference>
<dbReference type="EMBL" id="QGGU01000017">
    <property type="protein sequence ID" value="PWK42818.1"/>
    <property type="molecule type" value="Genomic_DNA"/>
</dbReference>
<evidence type="ECO:0000313" key="9">
    <source>
        <dbReference type="EMBL" id="PWK42818.1"/>
    </source>
</evidence>
<dbReference type="Proteomes" id="UP000245790">
    <property type="component" value="Unassembled WGS sequence"/>
</dbReference>
<dbReference type="Pfam" id="PF13291">
    <property type="entry name" value="ACT_4"/>
    <property type="match status" value="1"/>
</dbReference>
<dbReference type="OrthoDB" id="9805041at2"/>
<dbReference type="SUPFAM" id="SSF81301">
    <property type="entry name" value="Nucleotidyltransferase"/>
    <property type="match status" value="1"/>
</dbReference>
<evidence type="ECO:0000259" key="6">
    <source>
        <dbReference type="PROSITE" id="PS51671"/>
    </source>
</evidence>
<evidence type="ECO:0000313" key="10">
    <source>
        <dbReference type="Proteomes" id="UP000245790"/>
    </source>
</evidence>
<dbReference type="CDD" id="cd05399">
    <property type="entry name" value="NT_Rel-Spo_like"/>
    <property type="match status" value="1"/>
</dbReference>
<dbReference type="CDD" id="cd01668">
    <property type="entry name" value="TGS_RSH"/>
    <property type="match status" value="1"/>
</dbReference>
<evidence type="ECO:0000256" key="4">
    <source>
        <dbReference type="ARBA" id="ARBA00047968"/>
    </source>
</evidence>
<dbReference type="InterPro" id="IPR043519">
    <property type="entry name" value="NT_sf"/>
</dbReference>
<dbReference type="FunFam" id="3.30.460.10:FF:000001">
    <property type="entry name" value="GTP pyrophosphokinase RelA"/>
    <property type="match status" value="1"/>
</dbReference>
<dbReference type="Gene3D" id="3.10.20.30">
    <property type="match status" value="1"/>
</dbReference>
<protein>
    <recommendedName>
        <fullName evidence="3">guanosine-3',5'-bis(diphosphate) 3'-diphosphatase</fullName>
        <ecNumber evidence="3">3.1.7.2</ecNumber>
    </recommendedName>
</protein>
<dbReference type="Gene3D" id="3.30.70.260">
    <property type="match status" value="1"/>
</dbReference>
<dbReference type="InterPro" id="IPR002912">
    <property type="entry name" value="ACT_dom"/>
</dbReference>
<dbReference type="SUPFAM" id="SSF109604">
    <property type="entry name" value="HD-domain/PDEase-like"/>
    <property type="match status" value="1"/>
</dbReference>
<dbReference type="InterPro" id="IPR007685">
    <property type="entry name" value="RelA_SpoT"/>
</dbReference>
<dbReference type="SUPFAM" id="SSF81271">
    <property type="entry name" value="TGS-like"/>
    <property type="match status" value="1"/>
</dbReference>
<proteinExistence type="inferred from homology"/>
<dbReference type="PANTHER" id="PTHR21262">
    <property type="entry name" value="GUANOSINE-3',5'-BIS DIPHOSPHATE 3'-PYROPHOSPHOHYDROLASE"/>
    <property type="match status" value="1"/>
</dbReference>
<comment type="function">
    <text evidence="5">In eubacteria ppGpp (guanosine 3'-diphosphate 5'-diphosphate) is a mediator of the stringent response that coordinates a variety of cellular activities in response to changes in nutritional abundance.</text>
</comment>
<dbReference type="Gene3D" id="1.10.3210.10">
    <property type="entry name" value="Hypothetical protein af1432"/>
    <property type="match status" value="1"/>
</dbReference>
<evidence type="ECO:0000256" key="3">
    <source>
        <dbReference type="ARBA" id="ARBA00024387"/>
    </source>
</evidence>
<evidence type="ECO:0000259" key="8">
    <source>
        <dbReference type="PROSITE" id="PS51880"/>
    </source>
</evidence>
<evidence type="ECO:0000256" key="2">
    <source>
        <dbReference type="ARBA" id="ARBA00024329"/>
    </source>
</evidence>
<dbReference type="GO" id="GO:0015970">
    <property type="term" value="P:guanosine tetraphosphate biosynthetic process"/>
    <property type="evidence" value="ECO:0007669"/>
    <property type="project" value="UniProtKB-UniPathway"/>
</dbReference>
<dbReference type="InterPro" id="IPR045600">
    <property type="entry name" value="RelA/SpoT_AH_RIS"/>
</dbReference>
<organism evidence="9 10">
    <name type="scientific">Pleionea mediterranea</name>
    <dbReference type="NCBI Taxonomy" id="523701"/>
    <lineage>
        <taxon>Bacteria</taxon>
        <taxon>Pseudomonadati</taxon>
        <taxon>Pseudomonadota</taxon>
        <taxon>Gammaproteobacteria</taxon>
        <taxon>Oceanospirillales</taxon>
        <taxon>Pleioneaceae</taxon>
        <taxon>Pleionea</taxon>
    </lineage>
</organism>
<dbReference type="AlphaFoldDB" id="A0A316F7R4"/>
<dbReference type="Pfam" id="PF19296">
    <property type="entry name" value="RelA_AH_RIS"/>
    <property type="match status" value="1"/>
</dbReference>
<reference evidence="9 10" key="1">
    <citation type="submission" date="2018-05" db="EMBL/GenBank/DDBJ databases">
        <title>Genomic Encyclopedia of Type Strains, Phase IV (KMG-IV): sequencing the most valuable type-strain genomes for metagenomic binning, comparative biology and taxonomic classification.</title>
        <authorList>
            <person name="Goeker M."/>
        </authorList>
    </citation>
    <scope>NUCLEOTIDE SEQUENCE [LARGE SCALE GENOMIC DNA]</scope>
    <source>
        <strain evidence="9 10">DSM 25350</strain>
    </source>
</reference>
<dbReference type="Pfam" id="PF02824">
    <property type="entry name" value="TGS"/>
    <property type="match status" value="1"/>
</dbReference>
<dbReference type="PROSITE" id="PS51831">
    <property type="entry name" value="HD"/>
    <property type="match status" value="1"/>
</dbReference>
<feature type="domain" description="ACT" evidence="6">
    <location>
        <begin position="627"/>
        <end position="700"/>
    </location>
</feature>
<dbReference type="FunFam" id="1.10.3210.10:FF:000001">
    <property type="entry name" value="GTP pyrophosphokinase RelA"/>
    <property type="match status" value="1"/>
</dbReference>
<evidence type="ECO:0000259" key="7">
    <source>
        <dbReference type="PROSITE" id="PS51831"/>
    </source>
</evidence>
<dbReference type="UniPathway" id="UPA00908">
    <property type="reaction ID" value="UER00886"/>
</dbReference>
<dbReference type="CDD" id="cd04876">
    <property type="entry name" value="ACT_RelA-SpoT"/>
    <property type="match status" value="1"/>
</dbReference>
<accession>A0A316F7R4</accession>
<dbReference type="FunFam" id="3.10.20.30:FF:000002">
    <property type="entry name" value="GTP pyrophosphokinase (RelA/SpoT)"/>
    <property type="match status" value="1"/>
</dbReference>
<dbReference type="SMART" id="SM00954">
    <property type="entry name" value="RelA_SpoT"/>
    <property type="match status" value="1"/>
</dbReference>
<dbReference type="NCBIfam" id="NF008303">
    <property type="entry name" value="PRK11092.1"/>
    <property type="match status" value="1"/>
</dbReference>
<dbReference type="PROSITE" id="PS51671">
    <property type="entry name" value="ACT"/>
    <property type="match status" value="1"/>
</dbReference>
<keyword evidence="1" id="KW-0378">Hydrolase</keyword>
<dbReference type="PROSITE" id="PS51880">
    <property type="entry name" value="TGS"/>
    <property type="match status" value="1"/>
</dbReference>
<evidence type="ECO:0000256" key="5">
    <source>
        <dbReference type="RuleBase" id="RU003847"/>
    </source>
</evidence>
<dbReference type="InterPro" id="IPR045865">
    <property type="entry name" value="ACT-like_dom_sf"/>
</dbReference>
<dbReference type="EC" id="3.1.7.2" evidence="3"/>
<dbReference type="Pfam" id="PF13328">
    <property type="entry name" value="HD_4"/>
    <property type="match status" value="1"/>
</dbReference>
<dbReference type="RefSeq" id="WP_109765084.1">
    <property type="nucleotide sequence ID" value="NZ_QGGU01000017.1"/>
</dbReference>
<dbReference type="Pfam" id="PF04607">
    <property type="entry name" value="RelA_SpoT"/>
    <property type="match status" value="1"/>
</dbReference>